<dbReference type="InterPro" id="IPR012341">
    <property type="entry name" value="6hp_glycosidase-like_sf"/>
</dbReference>
<feature type="signal peptide" evidence="1">
    <location>
        <begin position="1"/>
        <end position="24"/>
    </location>
</feature>
<feature type="chain" id="PRO_5010998918" evidence="1">
    <location>
        <begin position="25"/>
        <end position="432"/>
    </location>
</feature>
<reference evidence="3" key="2">
    <citation type="journal article" date="2018" name="BMC Genomics">
        <title>Whole genome sequencing and function prediction of 133 gut anaerobes isolated from chicken caecum in pure cultures.</title>
        <authorList>
            <person name="Medvecky M."/>
            <person name="Cejkova D."/>
            <person name="Polansky O."/>
            <person name="Karasova D."/>
            <person name="Kubasova T."/>
            <person name="Cizek A."/>
            <person name="Rychlik I."/>
        </authorList>
    </citation>
    <scope>NUCLEOTIDE SEQUENCE</scope>
    <source>
        <strain evidence="3">An109</strain>
    </source>
</reference>
<evidence type="ECO:0000313" key="3">
    <source>
        <dbReference type="EMBL" id="OUQ69398.1"/>
    </source>
</evidence>
<name>A0A1Y4V803_9BACE</name>
<gene>
    <name evidence="3" type="ORF">B5E52_10285</name>
    <name evidence="2" type="ORF">LD004_23980</name>
</gene>
<dbReference type="GO" id="GO:0005975">
    <property type="term" value="P:carbohydrate metabolic process"/>
    <property type="evidence" value="ECO:0007669"/>
    <property type="project" value="InterPro"/>
</dbReference>
<keyword evidence="1" id="KW-0732">Signal</keyword>
<organism evidence="3 4">
    <name type="scientific">Bacteroides xylanisolvens</name>
    <dbReference type="NCBI Taxonomy" id="371601"/>
    <lineage>
        <taxon>Bacteria</taxon>
        <taxon>Pseudomonadati</taxon>
        <taxon>Bacteroidota</taxon>
        <taxon>Bacteroidia</taxon>
        <taxon>Bacteroidales</taxon>
        <taxon>Bacteroidaceae</taxon>
        <taxon>Bacteroides</taxon>
    </lineage>
</organism>
<proteinExistence type="predicted"/>
<accession>A0A1Y4V803</accession>
<dbReference type="InterPro" id="IPR008928">
    <property type="entry name" value="6-hairpin_glycosidase_sf"/>
</dbReference>
<evidence type="ECO:0000256" key="1">
    <source>
        <dbReference type="SAM" id="SignalP"/>
    </source>
</evidence>
<dbReference type="EMBL" id="NFLW01000017">
    <property type="protein sequence ID" value="OUQ69398.1"/>
    <property type="molecule type" value="Genomic_DNA"/>
</dbReference>
<dbReference type="EMBL" id="JAIWYE010000040">
    <property type="protein sequence ID" value="MCA4706665.1"/>
    <property type="molecule type" value="Genomic_DNA"/>
</dbReference>
<dbReference type="AlphaFoldDB" id="A0A1Y4V803"/>
<dbReference type="Proteomes" id="UP000196036">
    <property type="component" value="Unassembled WGS sequence"/>
</dbReference>
<dbReference type="Gene3D" id="1.50.10.10">
    <property type="match status" value="1"/>
</dbReference>
<dbReference type="RefSeq" id="WP_008024562.1">
    <property type="nucleotide sequence ID" value="NZ_JABFIB010000018.1"/>
</dbReference>
<comment type="caution">
    <text evidence="3">The sequence shown here is derived from an EMBL/GenBank/DDBJ whole genome shotgun (WGS) entry which is preliminary data.</text>
</comment>
<protein>
    <submittedName>
        <fullName evidence="3">Uncharacterized protein</fullName>
    </submittedName>
</protein>
<evidence type="ECO:0000313" key="4">
    <source>
        <dbReference type="Proteomes" id="UP000196036"/>
    </source>
</evidence>
<dbReference type="Proteomes" id="UP001198461">
    <property type="component" value="Unassembled WGS sequence"/>
</dbReference>
<reference evidence="4" key="1">
    <citation type="submission" date="2017-04" db="EMBL/GenBank/DDBJ databases">
        <title>Function of individual gut microbiota members based on whole genome sequencing of pure cultures obtained from chicken caecum.</title>
        <authorList>
            <person name="Medvecky M."/>
            <person name="Cejkova D."/>
            <person name="Polansky O."/>
            <person name="Karasova D."/>
            <person name="Kubasova T."/>
            <person name="Cizek A."/>
            <person name="Rychlik I."/>
        </authorList>
    </citation>
    <scope>NUCLEOTIDE SEQUENCE [LARGE SCALE GENOMIC DNA]</scope>
    <source>
        <strain evidence="4">An109</strain>
    </source>
</reference>
<dbReference type="SUPFAM" id="SSF48208">
    <property type="entry name" value="Six-hairpin glycosidases"/>
    <property type="match status" value="1"/>
</dbReference>
<evidence type="ECO:0000313" key="2">
    <source>
        <dbReference type="EMBL" id="MCA4706665.1"/>
    </source>
</evidence>
<sequence>MKPLYYKIYLLLLFTISGNYQLQAQSCKEDIKQKLQDPAIETLYAKTFHSLLDRMDHTNGYLPESLTGAYIGMYPRTTGAFVFLLMETGHYDLAELNLRYVLESVKANGLERIPHVLEKGMRIHSDEHQIDGQAHVILGWARLALARGVTAFEEETWPIVSKLMTRTCDRTFFQYGSWSIEPGLIRNIAFEHSRDFRRWDVWDLLTQCFVGAALTDMIKVAARHNSPQLIADWTQKRQILSEGINKHLVVQRDGLPTYAEMMLPNGNGGDTYHGMGWVTLSPIAAGWCTDTAIVRNTVAYMNRHFLQTTNGIRWMPTDIYPDGSFINEVIGKGIGWELDFARTENDFKRVLEILELIKASNAGKDIYMEFAWLEGDGYKHNDRITKEDALKMKDMKWTSRDAGNGEQSSWWCWAMARLRKAVGLPARPIQME</sequence>
<reference evidence="2" key="3">
    <citation type="submission" date="2023-08" db="EMBL/GenBank/DDBJ databases">
        <title>Mucin Metabolism Genes Underlie the Key Renovations of Bacteroides xylanisolvens Genomes in Captive Great Apes.</title>
        <authorList>
            <person name="Nishida A.H."/>
        </authorList>
    </citation>
    <scope>NUCLEOTIDE SEQUENCE</scope>
    <source>
        <strain evidence="2">P13.H9</strain>
    </source>
</reference>